<dbReference type="InterPro" id="IPR027417">
    <property type="entry name" value="P-loop_NTPase"/>
</dbReference>
<feature type="repeat" description="ANK" evidence="3">
    <location>
        <begin position="864"/>
        <end position="896"/>
    </location>
</feature>
<dbReference type="InterPro" id="IPR056884">
    <property type="entry name" value="NPHP3-like_N"/>
</dbReference>
<proteinExistence type="predicted"/>
<dbReference type="Proteomes" id="UP000037696">
    <property type="component" value="Unassembled WGS sequence"/>
</dbReference>
<dbReference type="PROSITE" id="PS50088">
    <property type="entry name" value="ANK_REPEAT"/>
    <property type="match status" value="10"/>
</dbReference>
<dbReference type="PRINTS" id="PR01415">
    <property type="entry name" value="ANKYRIN"/>
</dbReference>
<accession>A0A0M8P4A4</accession>
<dbReference type="PROSITE" id="PS50297">
    <property type="entry name" value="ANK_REP_REGION"/>
    <property type="match status" value="8"/>
</dbReference>
<feature type="repeat" description="ANK" evidence="3">
    <location>
        <begin position="1046"/>
        <end position="1080"/>
    </location>
</feature>
<feature type="repeat" description="ANK" evidence="3">
    <location>
        <begin position="897"/>
        <end position="932"/>
    </location>
</feature>
<dbReference type="SMART" id="SM00248">
    <property type="entry name" value="ANK"/>
    <property type="match status" value="13"/>
</dbReference>
<dbReference type="STRING" id="229535.A0A0M8P4A4"/>
<keyword evidence="2 3" id="KW-0040">ANK repeat</keyword>
<dbReference type="Pfam" id="PF24883">
    <property type="entry name" value="NPHP3_N"/>
    <property type="match status" value="1"/>
</dbReference>
<dbReference type="PROSITE" id="PS50837">
    <property type="entry name" value="NACHT"/>
    <property type="match status" value="1"/>
</dbReference>
<feature type="repeat" description="ANK" evidence="3">
    <location>
        <begin position="763"/>
        <end position="796"/>
    </location>
</feature>
<dbReference type="OrthoDB" id="1577640at2759"/>
<keyword evidence="1" id="KW-0677">Repeat</keyword>
<gene>
    <name evidence="5" type="ORF">ACN38_g9034</name>
</gene>
<dbReference type="AlphaFoldDB" id="A0A0M8P4A4"/>
<dbReference type="InterPro" id="IPR002110">
    <property type="entry name" value="Ankyrin_rpt"/>
</dbReference>
<dbReference type="Pfam" id="PF22939">
    <property type="entry name" value="WHD_GPIID"/>
    <property type="match status" value="1"/>
</dbReference>
<keyword evidence="6" id="KW-1185">Reference proteome</keyword>
<dbReference type="Pfam" id="PF12796">
    <property type="entry name" value="Ank_2"/>
    <property type="match status" value="4"/>
</dbReference>
<dbReference type="Pfam" id="PF00023">
    <property type="entry name" value="Ank"/>
    <property type="match status" value="1"/>
</dbReference>
<dbReference type="Gene3D" id="3.40.50.300">
    <property type="entry name" value="P-loop containing nucleotide triphosphate hydrolases"/>
    <property type="match status" value="1"/>
</dbReference>
<name>A0A0M8P4A4_9EURO</name>
<dbReference type="PANTHER" id="PTHR24126:SF14">
    <property type="entry name" value="ANK_REP_REGION DOMAIN-CONTAINING PROTEIN"/>
    <property type="match status" value="1"/>
</dbReference>
<feature type="domain" description="NACHT" evidence="4">
    <location>
        <begin position="236"/>
        <end position="348"/>
    </location>
</feature>
<organism evidence="5 6">
    <name type="scientific">Penicillium nordicum</name>
    <dbReference type="NCBI Taxonomy" id="229535"/>
    <lineage>
        <taxon>Eukaryota</taxon>
        <taxon>Fungi</taxon>
        <taxon>Dikarya</taxon>
        <taxon>Ascomycota</taxon>
        <taxon>Pezizomycotina</taxon>
        <taxon>Eurotiomycetes</taxon>
        <taxon>Eurotiomycetidae</taxon>
        <taxon>Eurotiales</taxon>
        <taxon>Aspergillaceae</taxon>
        <taxon>Penicillium</taxon>
    </lineage>
</organism>
<dbReference type="EMBL" id="LHQQ01000176">
    <property type="protein sequence ID" value="KOS40110.1"/>
    <property type="molecule type" value="Genomic_DNA"/>
</dbReference>
<evidence type="ECO:0000259" key="4">
    <source>
        <dbReference type="PROSITE" id="PS50837"/>
    </source>
</evidence>
<feature type="repeat" description="ANK" evidence="3">
    <location>
        <begin position="1081"/>
        <end position="1113"/>
    </location>
</feature>
<feature type="repeat" description="ANK" evidence="3">
    <location>
        <begin position="831"/>
        <end position="863"/>
    </location>
</feature>
<evidence type="ECO:0000256" key="2">
    <source>
        <dbReference type="ARBA" id="ARBA00023043"/>
    </source>
</evidence>
<reference evidence="5 6" key="1">
    <citation type="submission" date="2015-08" db="EMBL/GenBank/DDBJ databases">
        <title>Genome sequencing of Penicillium nordicum.</title>
        <authorList>
            <person name="Nguyen H.D."/>
            <person name="Seifert K.A."/>
        </authorList>
    </citation>
    <scope>NUCLEOTIDE SEQUENCE [LARGE SCALE GENOMIC DNA]</scope>
    <source>
        <strain evidence="5 6">DAOMC 185683</strain>
    </source>
</reference>
<feature type="repeat" description="ANK" evidence="3">
    <location>
        <begin position="798"/>
        <end position="830"/>
    </location>
</feature>
<feature type="repeat" description="ANK" evidence="3">
    <location>
        <begin position="697"/>
        <end position="729"/>
    </location>
</feature>
<evidence type="ECO:0000256" key="1">
    <source>
        <dbReference type="ARBA" id="ARBA00022737"/>
    </source>
</evidence>
<evidence type="ECO:0000313" key="5">
    <source>
        <dbReference type="EMBL" id="KOS40110.1"/>
    </source>
</evidence>
<dbReference type="Gene3D" id="1.25.40.20">
    <property type="entry name" value="Ankyrin repeat-containing domain"/>
    <property type="match status" value="3"/>
</dbReference>
<dbReference type="InterPro" id="IPR054471">
    <property type="entry name" value="GPIID_WHD"/>
</dbReference>
<dbReference type="PANTHER" id="PTHR24126">
    <property type="entry name" value="ANKYRIN REPEAT, PH AND SEC7 DOMAIN CONTAINING PROTEIN SECG-RELATED"/>
    <property type="match status" value="1"/>
</dbReference>
<feature type="repeat" description="ANK" evidence="3">
    <location>
        <begin position="730"/>
        <end position="762"/>
    </location>
</feature>
<comment type="caution">
    <text evidence="5">The sequence shown here is derived from an EMBL/GenBank/DDBJ whole genome shotgun (WGS) entry which is preliminary data.</text>
</comment>
<dbReference type="SUPFAM" id="SSF48403">
    <property type="entry name" value="Ankyrin repeat"/>
    <property type="match status" value="2"/>
</dbReference>
<evidence type="ECO:0000256" key="3">
    <source>
        <dbReference type="PROSITE-ProRule" id="PRU00023"/>
    </source>
</evidence>
<dbReference type="SUPFAM" id="SSF52540">
    <property type="entry name" value="P-loop containing nucleoside triphosphate hydrolases"/>
    <property type="match status" value="1"/>
</dbReference>
<evidence type="ECO:0000313" key="6">
    <source>
        <dbReference type="Proteomes" id="UP000037696"/>
    </source>
</evidence>
<dbReference type="InterPro" id="IPR007111">
    <property type="entry name" value="NACHT_NTPase"/>
</dbReference>
<feature type="repeat" description="ANK" evidence="3">
    <location>
        <begin position="933"/>
        <end position="965"/>
    </location>
</feature>
<dbReference type="InterPro" id="IPR036770">
    <property type="entry name" value="Ankyrin_rpt-contain_sf"/>
</dbReference>
<protein>
    <recommendedName>
        <fullName evidence="4">NACHT domain-containing protein</fullName>
    </recommendedName>
</protein>
<sequence length="1209" mass="133456">MVDRSVIRVRLARVARSIRAVMRCLGGNRESQEGAQRAMLIMCELLDLLCRLQDQLNWAEDKWVVDPSRLRNLDEVARYFESTIVSIEIYFQPGGISARSLRKRLLENTFIPRLEHFKVMMILSMQPESRYVLPIGINDSYTVLDCRPRLNSILLHREKSRVETKLRVILRQFYEMDSDSIKVSTPKAEDYHNITSRMTTKSFMRLADLCNRRQKGTCEWIFNNDTYTKWLFGCSRTLYCVGPAGAGKTFLASTIIDSLQNAFTSADVAIVFVFGHDETDDNASSVGFLDKILAQLVYRKRTPSHTAASLYNSKSFAEGNVSAKTYQDAIRAEVNRFSRVMFVIDGIDMHVEKERILNRLQKLPDHAQLLVTTREAKYAPKDDHISVFATRRDLETYARSRIEQDGGLSTLLKQYAPELKVAVIQQVAQKSHGLFLLARLQIDLLSRCNDGGLLQRSLFHLPESLSDAYGESMTRIVSQNPFASRCLYWTLYAQRPLTVSELTFAASFEPQGNGTSKESSFSAHTILYETAGLLTIDAMNGTVHLVHRTAKEYLSGPAARVFFPTAKTNIADVCLSIITPDEVIDDCYINQGTGPRKPRGKLLEYATTYWGHHAREVGEDEQATQVLIRAFLNKLCWRRPPRTESCTLGLDLPKQLGFGKYFPDWTSLHVLAYFGIAAKANRLIEQGADLDDCDNQLGITPLHCAVYRGNEEMTELLLDAKAHINATCKNGKTVLHMAGEQGHRKLIKLLLHRRVNSRTPTKQGATALQIAIGTTHDEATVPLLIKSRFDMDVQNTVTGNTALHLAVELRRPRILAFLLEKGASVNVLNRDGLTALQLACKTDNCEAVALLLERGAQLETRSSRGTTALQLSASEGNWVAFDLLVIGGADINAWDSEGDSLLHKQARATSPSATSIAAHLLEQGANIEVCNSQGYTPLQSAAACGNKAIFLLLVDQGARIDVQTAKGETLLHITPPLSQDCLDIVETLLEFSFSANATTCNGLTPLHHLVINAFNSPDPLSEKTAIFLSLLLSHGANINAPVASYKAETALHMAVTAKMPRESLVLLLIKNGASVDSKTSDGRTPLHLAAERGRHNLFQILLDAGADPSIKDAGETPTSDTVRGDGQTAIDLARKNPASVLWFDNTGRLESLPAIHQRRSLATTIDSVDIGSDVGEIAGSTLVGEDCSTWGSRASTTSMDLPSIVSSSC</sequence>